<organism evidence="1 2">
    <name type="scientific">Fusarium solani subsp. cucurbitae</name>
    <name type="common">Neocosmosporum cucurbitae</name>
    <dbReference type="NCBI Taxonomy" id="2747967"/>
    <lineage>
        <taxon>Eukaryota</taxon>
        <taxon>Fungi</taxon>
        <taxon>Dikarya</taxon>
        <taxon>Ascomycota</taxon>
        <taxon>Pezizomycotina</taxon>
        <taxon>Sordariomycetes</taxon>
        <taxon>Hypocreomycetidae</taxon>
        <taxon>Hypocreales</taxon>
        <taxon>Nectriaceae</taxon>
        <taxon>Fusarium</taxon>
        <taxon>Fusarium solani species complex</taxon>
    </lineage>
</organism>
<name>A0ACD3Z2Y4_FUSSC</name>
<proteinExistence type="predicted"/>
<protein>
    <submittedName>
        <fullName evidence="1">Uncharacterized protein</fullName>
    </submittedName>
</protein>
<dbReference type="EMBL" id="CP090034">
    <property type="protein sequence ID" value="UPK95562.1"/>
    <property type="molecule type" value="Genomic_DNA"/>
</dbReference>
<sequence length="223" mass="24791">MPPEINRETDFSFRIGAVLRPLTSGQHQLSLASIGHSKLFLDGVEIASQSGAFDEKGSLFFTSGSEETILSLELETGKDCEIRVDYYSHDRQLNKALLTEMDPMEDKFQGVRIGYQEQDTVDQVKEAVTLAGDADAAIVVVVRDKEWETECQDIPSFELPAEQVRLIEEVAAACKRTIVVIQAGTPVEMDPWISKVQAVFYTWYQGQEPGNSATSVLVVSQRE</sequence>
<gene>
    <name evidence="1" type="ORF">LCI18_006497</name>
</gene>
<keyword evidence="2" id="KW-1185">Reference proteome</keyword>
<reference evidence="1" key="1">
    <citation type="submission" date="2021-11" db="EMBL/GenBank/DDBJ databases">
        <title>Fusarium solani-melongenae Genome sequencing and assembly.</title>
        <authorList>
            <person name="Xie S."/>
            <person name="Huang L."/>
            <person name="Zhang X."/>
        </authorList>
    </citation>
    <scope>NUCLEOTIDE SEQUENCE</scope>
    <source>
        <strain evidence="1">CRI 24-3</strain>
    </source>
</reference>
<evidence type="ECO:0000313" key="1">
    <source>
        <dbReference type="EMBL" id="UPK95562.1"/>
    </source>
</evidence>
<dbReference type="Proteomes" id="UP000830768">
    <property type="component" value="Chromosome 5"/>
</dbReference>
<evidence type="ECO:0000313" key="2">
    <source>
        <dbReference type="Proteomes" id="UP000830768"/>
    </source>
</evidence>
<accession>A0ACD3Z2Y4</accession>